<keyword evidence="2 4" id="KW-0807">Transducer</keyword>
<feature type="transmembrane region" description="Helical" evidence="5">
    <location>
        <begin position="25"/>
        <end position="48"/>
    </location>
</feature>
<comment type="caution">
    <text evidence="8">The sequence shown here is derived from an EMBL/GenBank/DDBJ whole genome shotgun (WGS) entry which is preliminary data.</text>
</comment>
<dbReference type="SMART" id="SM00283">
    <property type="entry name" value="MA"/>
    <property type="match status" value="1"/>
</dbReference>
<dbReference type="PANTHER" id="PTHR32089">
    <property type="entry name" value="METHYL-ACCEPTING CHEMOTAXIS PROTEIN MCPB"/>
    <property type="match status" value="1"/>
</dbReference>
<evidence type="ECO:0000256" key="5">
    <source>
        <dbReference type="SAM" id="Phobius"/>
    </source>
</evidence>
<dbReference type="InterPro" id="IPR003660">
    <property type="entry name" value="HAMP_dom"/>
</dbReference>
<dbReference type="Gene3D" id="3.30.450.20">
    <property type="entry name" value="PAS domain"/>
    <property type="match status" value="1"/>
</dbReference>
<dbReference type="GO" id="GO:0006935">
    <property type="term" value="P:chemotaxis"/>
    <property type="evidence" value="ECO:0007669"/>
    <property type="project" value="UniProtKB-ARBA"/>
</dbReference>
<evidence type="ECO:0000256" key="1">
    <source>
        <dbReference type="ARBA" id="ARBA00004370"/>
    </source>
</evidence>
<dbReference type="Pfam" id="PF00015">
    <property type="entry name" value="MCPsignal"/>
    <property type="match status" value="1"/>
</dbReference>
<keyword evidence="5" id="KW-0812">Transmembrane</keyword>
<dbReference type="RefSeq" id="WP_182581884.1">
    <property type="nucleotide sequence ID" value="NZ_JABVCQ010000002.1"/>
</dbReference>
<dbReference type="GO" id="GO:0016020">
    <property type="term" value="C:membrane"/>
    <property type="evidence" value="ECO:0007669"/>
    <property type="project" value="UniProtKB-SubCell"/>
</dbReference>
<dbReference type="CDD" id="cd11386">
    <property type="entry name" value="MCP_signal"/>
    <property type="match status" value="1"/>
</dbReference>
<dbReference type="GO" id="GO:0007165">
    <property type="term" value="P:signal transduction"/>
    <property type="evidence" value="ECO:0007669"/>
    <property type="project" value="UniProtKB-KW"/>
</dbReference>
<comment type="subcellular location">
    <subcellularLocation>
        <location evidence="1">Membrane</location>
    </subcellularLocation>
</comment>
<dbReference type="PROSITE" id="PS50111">
    <property type="entry name" value="CHEMOTAXIS_TRANSDUC_2"/>
    <property type="match status" value="1"/>
</dbReference>
<dbReference type="PROSITE" id="PS50885">
    <property type="entry name" value="HAMP"/>
    <property type="match status" value="1"/>
</dbReference>
<dbReference type="SUPFAM" id="SSF103190">
    <property type="entry name" value="Sensory domain-like"/>
    <property type="match status" value="1"/>
</dbReference>
<dbReference type="EMBL" id="JABVCQ010000002">
    <property type="protein sequence ID" value="MBB1124774.1"/>
    <property type="molecule type" value="Genomic_DNA"/>
</dbReference>
<keyword evidence="9" id="KW-1185">Reference proteome</keyword>
<dbReference type="SUPFAM" id="SSF58104">
    <property type="entry name" value="Methyl-accepting chemotaxis protein (MCP) signaling domain"/>
    <property type="match status" value="1"/>
</dbReference>
<organism evidence="8 9">
    <name type="scientific">Thiospirillum jenense</name>
    <dbReference type="NCBI Taxonomy" id="1653858"/>
    <lineage>
        <taxon>Bacteria</taxon>
        <taxon>Pseudomonadati</taxon>
        <taxon>Pseudomonadota</taxon>
        <taxon>Gammaproteobacteria</taxon>
        <taxon>Chromatiales</taxon>
        <taxon>Chromatiaceae</taxon>
        <taxon>Thiospirillum</taxon>
    </lineage>
</organism>
<dbReference type="Proteomes" id="UP000548632">
    <property type="component" value="Unassembled WGS sequence"/>
</dbReference>
<dbReference type="Gene3D" id="1.10.287.950">
    <property type="entry name" value="Methyl-accepting chemotaxis protein"/>
    <property type="match status" value="1"/>
</dbReference>
<evidence type="ECO:0000313" key="9">
    <source>
        <dbReference type="Proteomes" id="UP000548632"/>
    </source>
</evidence>
<keyword evidence="5" id="KW-1133">Transmembrane helix</keyword>
<sequence length="667" mass="72626">MNAVSLSAPSFGIAPPKDIKKHFSLSAKVTTVSIITTLLFILILGGYIQYFRAQLIEQSSANLATSLQTQIDLSIQYKLDLLVTNAISITHSDSIIMALQADNVVLCERELQHLTDEFKTADFQGVRFHVIRADMTSFYRSFSTDRNDDVSFRAMLRQVATSKKPVAGVELGRESVALRAIAPVFDGNNKLIGMVETMMGVGSISRELRNQNSFYMLLVKRDVVDEAQFRAKAGGLEIGRNYFAANDKWFDADTIAFARNANDATLDSFTTQLTDDYFFAAASARTTDGKVYGIHLTGMPRAQYESNLKAVFELANHLLFGIIILLVVMTGLMLGLLRYLVVNPINALSTFLLNLGYDLTQRFHWTSRDEIGQISHSVNALLARLQHLLAQVTTEINAVVEASNTLNQVSRQVNNSADNTLQQTTSVATASEELSLTSNEIAHSCHVAVDNAAHVVSLTHDGFKAVRETVTGIKRRRGGMRKNAEVMTSLSERSKQIDSIVATIDEIAGQTNLLALNAAIEAARAGEMGRGFAVVADEVRALAGRTTQATKEINSMITAIQADTQAAMQAQEASASDAEKGAAQAEEMETMLHGTLAQVDQVKQQIDQIATAAEEQTCVTAEIANNLASTTHATERSAVAAAELAKSAHNLDGLADKLRRLIAQFQF</sequence>
<proteinExistence type="inferred from homology"/>
<dbReference type="SMART" id="SM00304">
    <property type="entry name" value="HAMP"/>
    <property type="match status" value="2"/>
</dbReference>
<accession>A0A839H561</accession>
<evidence type="ECO:0000256" key="4">
    <source>
        <dbReference type="PROSITE-ProRule" id="PRU00284"/>
    </source>
</evidence>
<dbReference type="PANTHER" id="PTHR32089:SF112">
    <property type="entry name" value="LYSOZYME-LIKE PROTEIN-RELATED"/>
    <property type="match status" value="1"/>
</dbReference>
<feature type="transmembrane region" description="Helical" evidence="5">
    <location>
        <begin position="318"/>
        <end position="341"/>
    </location>
</feature>
<feature type="domain" description="HAMP" evidence="7">
    <location>
        <begin position="339"/>
        <end position="390"/>
    </location>
</feature>
<evidence type="ECO:0000256" key="3">
    <source>
        <dbReference type="ARBA" id="ARBA00029447"/>
    </source>
</evidence>
<dbReference type="FunFam" id="1.10.287.950:FF:000001">
    <property type="entry name" value="Methyl-accepting chemotaxis sensory transducer"/>
    <property type="match status" value="1"/>
</dbReference>
<protein>
    <submittedName>
        <fullName evidence="8">Methyl-accepting chemotaxis protein</fullName>
    </submittedName>
</protein>
<feature type="domain" description="Methyl-accepting transducer" evidence="6">
    <location>
        <begin position="395"/>
        <end position="631"/>
    </location>
</feature>
<reference evidence="8 9" key="1">
    <citation type="journal article" date="2020" name="Arch. Microbiol.">
        <title>The genome sequence of the giant phototrophic gammaproteobacterium Thiospirillum jenense gives insight into its physiological properties and phylogenetic relationships.</title>
        <authorList>
            <person name="Imhoff J.F."/>
            <person name="Meyer T.E."/>
            <person name="Kyndt J.A."/>
        </authorList>
    </citation>
    <scope>NUCLEOTIDE SEQUENCE [LARGE SCALE GENOMIC DNA]</scope>
    <source>
        <strain evidence="8 9">DSM 216</strain>
    </source>
</reference>
<gene>
    <name evidence="8" type="ORF">HUK38_00835</name>
</gene>
<evidence type="ECO:0000256" key="2">
    <source>
        <dbReference type="ARBA" id="ARBA00023224"/>
    </source>
</evidence>
<evidence type="ECO:0000259" key="6">
    <source>
        <dbReference type="PROSITE" id="PS50111"/>
    </source>
</evidence>
<keyword evidence="5" id="KW-0472">Membrane</keyword>
<evidence type="ECO:0000259" key="7">
    <source>
        <dbReference type="PROSITE" id="PS50885"/>
    </source>
</evidence>
<comment type="similarity">
    <text evidence="3">Belongs to the methyl-accepting chemotaxis (MCP) protein family.</text>
</comment>
<dbReference type="AlphaFoldDB" id="A0A839H561"/>
<dbReference type="CDD" id="cd06225">
    <property type="entry name" value="HAMP"/>
    <property type="match status" value="1"/>
</dbReference>
<dbReference type="InterPro" id="IPR029151">
    <property type="entry name" value="Sensor-like_sf"/>
</dbReference>
<evidence type="ECO:0000313" key="8">
    <source>
        <dbReference type="EMBL" id="MBB1124774.1"/>
    </source>
</evidence>
<name>A0A839H561_9GAMM</name>
<dbReference type="InterPro" id="IPR004089">
    <property type="entry name" value="MCPsignal_dom"/>
</dbReference>